<dbReference type="Proteomes" id="UP000279833">
    <property type="component" value="Unassembled WGS sequence"/>
</dbReference>
<accession>A0A183JWU6</accession>
<gene>
    <name evidence="1" type="ORF">SCUD_LOCUS7191</name>
</gene>
<dbReference type="AlphaFoldDB" id="A0A183JWU6"/>
<dbReference type="WBParaSite" id="SCUD_0000719101-mRNA-1">
    <property type="protein sequence ID" value="SCUD_0000719101-mRNA-1"/>
    <property type="gene ID" value="SCUD_0000719101"/>
</dbReference>
<evidence type="ECO:0000313" key="1">
    <source>
        <dbReference type="EMBL" id="VDP25278.1"/>
    </source>
</evidence>
<protein>
    <submittedName>
        <fullName evidence="3">SCP domain-containing protein</fullName>
    </submittedName>
</protein>
<keyword evidence="2" id="KW-1185">Reference proteome</keyword>
<evidence type="ECO:0000313" key="3">
    <source>
        <dbReference type="WBParaSite" id="SCUD_0000719101-mRNA-1"/>
    </source>
</evidence>
<organism evidence="3">
    <name type="scientific">Schistosoma curassoni</name>
    <dbReference type="NCBI Taxonomy" id="6186"/>
    <lineage>
        <taxon>Eukaryota</taxon>
        <taxon>Metazoa</taxon>
        <taxon>Spiralia</taxon>
        <taxon>Lophotrochozoa</taxon>
        <taxon>Platyhelminthes</taxon>
        <taxon>Trematoda</taxon>
        <taxon>Digenea</taxon>
        <taxon>Strigeidida</taxon>
        <taxon>Schistosomatoidea</taxon>
        <taxon>Schistosomatidae</taxon>
        <taxon>Schistosoma</taxon>
    </lineage>
</organism>
<sequence length="135" mass="15431">MKDHAKLSVIHMIYDKNSSQYNGFLLFLTEKHSYFVSSRYCESGYYYTAIGNNSIFCRQSMCKRDVMCGRVKIPDQYVGECYQEYYNRLHRTYNNGSGIPSAGYILLVDAINTHTCSGSTAAFASSCLMDEETDR</sequence>
<dbReference type="EMBL" id="UZAK01032271">
    <property type="protein sequence ID" value="VDP25278.1"/>
    <property type="molecule type" value="Genomic_DNA"/>
</dbReference>
<reference evidence="3" key="1">
    <citation type="submission" date="2016-06" db="UniProtKB">
        <authorList>
            <consortium name="WormBaseParasite"/>
        </authorList>
    </citation>
    <scope>IDENTIFICATION</scope>
</reference>
<reference evidence="1 2" key="2">
    <citation type="submission" date="2018-11" db="EMBL/GenBank/DDBJ databases">
        <authorList>
            <consortium name="Pathogen Informatics"/>
        </authorList>
    </citation>
    <scope>NUCLEOTIDE SEQUENCE [LARGE SCALE GENOMIC DNA]</scope>
    <source>
        <strain evidence="1">Dakar</strain>
        <strain evidence="2">Dakar, Senegal</strain>
    </source>
</reference>
<name>A0A183JWU6_9TREM</name>
<proteinExistence type="predicted"/>
<evidence type="ECO:0000313" key="2">
    <source>
        <dbReference type="Proteomes" id="UP000279833"/>
    </source>
</evidence>
<dbReference type="Gene3D" id="3.10.170.20">
    <property type="match status" value="1"/>
</dbReference>